<evidence type="ECO:0000313" key="9">
    <source>
        <dbReference type="EMBL" id="MBB4014214.1"/>
    </source>
</evidence>
<comment type="similarity">
    <text evidence="2">Belongs to the MreD family.</text>
</comment>
<name>A0A840BNQ2_9RHOO</name>
<evidence type="ECO:0000256" key="7">
    <source>
        <dbReference type="ARBA" id="ARBA00023136"/>
    </source>
</evidence>
<dbReference type="EMBL" id="JACIET010000002">
    <property type="protein sequence ID" value="MBB4014214.1"/>
    <property type="molecule type" value="Genomic_DNA"/>
</dbReference>
<dbReference type="RefSeq" id="WP_183636096.1">
    <property type="nucleotide sequence ID" value="NZ_BAABLE010000005.1"/>
</dbReference>
<keyword evidence="10" id="KW-1185">Reference proteome</keyword>
<gene>
    <name evidence="9" type="ORF">GGR36_003560</name>
</gene>
<evidence type="ECO:0000256" key="8">
    <source>
        <dbReference type="SAM" id="Phobius"/>
    </source>
</evidence>
<dbReference type="GO" id="GO:0005886">
    <property type="term" value="C:plasma membrane"/>
    <property type="evidence" value="ECO:0007669"/>
    <property type="project" value="UniProtKB-SubCell"/>
</dbReference>
<evidence type="ECO:0000256" key="5">
    <source>
        <dbReference type="ARBA" id="ARBA00022960"/>
    </source>
</evidence>
<comment type="subcellular location">
    <subcellularLocation>
        <location evidence="1">Cell membrane</location>
        <topology evidence="1">Multi-pass membrane protein</topology>
    </subcellularLocation>
</comment>
<keyword evidence="4 8" id="KW-0812">Transmembrane</keyword>
<keyword evidence="5" id="KW-0133">Cell shape</keyword>
<sequence length="173" mass="19529">MQPNHRSSRILLPVRMGWVWFTLIVALTLNLVPTRALPGVPDFVALVLAFWCVREPLRVSMGAGFVFGLMTDIGFGAALGQHALAYVLLAFIAGTMSRRLLWFPPAAQALQMLPLFLMTQIVMLVVRLIAGAEFPGWEYFFTTFTTALLWFPAHYVLLLPQMRPVERDENRPL</sequence>
<dbReference type="AlphaFoldDB" id="A0A840BNQ2"/>
<keyword evidence="6 8" id="KW-1133">Transmembrane helix</keyword>
<dbReference type="NCBIfam" id="TIGR03426">
    <property type="entry name" value="shape_MreD"/>
    <property type="match status" value="1"/>
</dbReference>
<feature type="transmembrane region" description="Helical" evidence="8">
    <location>
        <begin position="83"/>
        <end position="101"/>
    </location>
</feature>
<dbReference type="PANTHER" id="PTHR37484:SF1">
    <property type="entry name" value="ROD SHAPE-DETERMINING PROTEIN MRED"/>
    <property type="match status" value="1"/>
</dbReference>
<evidence type="ECO:0000256" key="6">
    <source>
        <dbReference type="ARBA" id="ARBA00022989"/>
    </source>
</evidence>
<dbReference type="Proteomes" id="UP000561045">
    <property type="component" value="Unassembled WGS sequence"/>
</dbReference>
<organism evidence="9 10">
    <name type="scientific">Niveibacterium umoris</name>
    <dbReference type="NCBI Taxonomy" id="1193620"/>
    <lineage>
        <taxon>Bacteria</taxon>
        <taxon>Pseudomonadati</taxon>
        <taxon>Pseudomonadota</taxon>
        <taxon>Betaproteobacteria</taxon>
        <taxon>Rhodocyclales</taxon>
        <taxon>Rhodocyclaceae</taxon>
        <taxon>Niveibacterium</taxon>
    </lineage>
</organism>
<proteinExistence type="inferred from homology"/>
<evidence type="ECO:0000313" key="10">
    <source>
        <dbReference type="Proteomes" id="UP000561045"/>
    </source>
</evidence>
<dbReference type="PIRSF" id="PIRSF018472">
    <property type="entry name" value="MreD_proteobac"/>
    <property type="match status" value="1"/>
</dbReference>
<dbReference type="InterPro" id="IPR026034">
    <property type="entry name" value="MreD_proteobac"/>
</dbReference>
<feature type="transmembrane region" description="Helical" evidence="8">
    <location>
        <begin position="12"/>
        <end position="30"/>
    </location>
</feature>
<dbReference type="PANTHER" id="PTHR37484">
    <property type="entry name" value="ROD SHAPE-DETERMINING PROTEIN MRED"/>
    <property type="match status" value="1"/>
</dbReference>
<evidence type="ECO:0000256" key="4">
    <source>
        <dbReference type="ARBA" id="ARBA00022692"/>
    </source>
</evidence>
<keyword evidence="3" id="KW-1003">Cell membrane</keyword>
<dbReference type="GO" id="GO:0008360">
    <property type="term" value="P:regulation of cell shape"/>
    <property type="evidence" value="ECO:0007669"/>
    <property type="project" value="UniProtKB-KW"/>
</dbReference>
<feature type="transmembrane region" description="Helical" evidence="8">
    <location>
        <begin position="136"/>
        <end position="158"/>
    </location>
</feature>
<dbReference type="Pfam" id="PF04093">
    <property type="entry name" value="MreD"/>
    <property type="match status" value="1"/>
</dbReference>
<reference evidence="9 10" key="1">
    <citation type="submission" date="2020-08" db="EMBL/GenBank/DDBJ databases">
        <title>Genomic Encyclopedia of Type Strains, Phase IV (KMG-IV): sequencing the most valuable type-strain genomes for metagenomic binning, comparative biology and taxonomic classification.</title>
        <authorList>
            <person name="Goeker M."/>
        </authorList>
    </citation>
    <scope>NUCLEOTIDE SEQUENCE [LARGE SCALE GENOMIC DNA]</scope>
    <source>
        <strain evidence="9 10">DSM 106739</strain>
    </source>
</reference>
<evidence type="ECO:0000256" key="2">
    <source>
        <dbReference type="ARBA" id="ARBA00007776"/>
    </source>
</evidence>
<accession>A0A840BNQ2</accession>
<keyword evidence="7 8" id="KW-0472">Membrane</keyword>
<evidence type="ECO:0000256" key="3">
    <source>
        <dbReference type="ARBA" id="ARBA00022475"/>
    </source>
</evidence>
<comment type="caution">
    <text evidence="9">The sequence shown here is derived from an EMBL/GenBank/DDBJ whole genome shotgun (WGS) entry which is preliminary data.</text>
</comment>
<protein>
    <submittedName>
        <fullName evidence="9">Rod shape-determining protein MreD</fullName>
    </submittedName>
</protein>
<evidence type="ECO:0000256" key="1">
    <source>
        <dbReference type="ARBA" id="ARBA00004651"/>
    </source>
</evidence>
<dbReference type="InterPro" id="IPR007227">
    <property type="entry name" value="Cell_shape_determining_MreD"/>
</dbReference>